<organism evidence="3 4">
    <name type="scientific">Puccinia sorghi</name>
    <dbReference type="NCBI Taxonomy" id="27349"/>
    <lineage>
        <taxon>Eukaryota</taxon>
        <taxon>Fungi</taxon>
        <taxon>Dikarya</taxon>
        <taxon>Basidiomycota</taxon>
        <taxon>Pucciniomycotina</taxon>
        <taxon>Pucciniomycetes</taxon>
        <taxon>Pucciniales</taxon>
        <taxon>Pucciniaceae</taxon>
        <taxon>Puccinia</taxon>
    </lineage>
</organism>
<dbReference type="AlphaFoldDB" id="A0A0L6VNF3"/>
<keyword evidence="4" id="KW-1185">Reference proteome</keyword>
<evidence type="ECO:0000313" key="3">
    <source>
        <dbReference type="EMBL" id="KNZ62283.1"/>
    </source>
</evidence>
<feature type="region of interest" description="Disordered" evidence="1">
    <location>
        <begin position="863"/>
        <end position="883"/>
    </location>
</feature>
<keyword evidence="2" id="KW-0732">Signal</keyword>
<dbReference type="VEuPathDB" id="FungiDB:VP01_1290g4"/>
<feature type="chain" id="PRO_5005568594" evidence="2">
    <location>
        <begin position="22"/>
        <end position="1022"/>
    </location>
</feature>
<gene>
    <name evidence="3" type="ORF">VP01_1290g4</name>
</gene>
<dbReference type="EMBL" id="LAVV01003232">
    <property type="protein sequence ID" value="KNZ62283.1"/>
    <property type="molecule type" value="Genomic_DNA"/>
</dbReference>
<dbReference type="OrthoDB" id="2497929at2759"/>
<accession>A0A0L6VNF3</accession>
<feature type="region of interest" description="Disordered" evidence="1">
    <location>
        <begin position="54"/>
        <end position="86"/>
    </location>
</feature>
<evidence type="ECO:0000313" key="4">
    <source>
        <dbReference type="Proteomes" id="UP000037035"/>
    </source>
</evidence>
<reference evidence="3 4" key="1">
    <citation type="submission" date="2015-08" db="EMBL/GenBank/DDBJ databases">
        <title>Next Generation Sequencing and Analysis of the Genome of Puccinia sorghi L Schw, the Causal Agent of Maize Common Rust.</title>
        <authorList>
            <person name="Rochi L."/>
            <person name="Burguener G."/>
            <person name="Darino M."/>
            <person name="Turjanski A."/>
            <person name="Kreff E."/>
            <person name="Dieguez M.J."/>
            <person name="Sacco F."/>
        </authorList>
    </citation>
    <scope>NUCLEOTIDE SEQUENCE [LARGE SCALE GENOMIC DNA]</scope>
    <source>
        <strain evidence="3 4">RO10H11247</strain>
    </source>
</reference>
<proteinExistence type="predicted"/>
<protein>
    <submittedName>
        <fullName evidence="3">Uncharacterized protein</fullName>
    </submittedName>
</protein>
<feature type="signal peptide" evidence="2">
    <location>
        <begin position="1"/>
        <end position="21"/>
    </location>
</feature>
<evidence type="ECO:0000256" key="1">
    <source>
        <dbReference type="SAM" id="MobiDB-lite"/>
    </source>
</evidence>
<comment type="caution">
    <text evidence="3">The sequence shown here is derived from an EMBL/GenBank/DDBJ whole genome shotgun (WGS) entry which is preliminary data.</text>
</comment>
<evidence type="ECO:0000256" key="2">
    <source>
        <dbReference type="SAM" id="SignalP"/>
    </source>
</evidence>
<sequence>MHLHVFPWVLVLTLCCQCTFAHVLQRRMEGLFPSLAKSSFFKGIRGSTDDARQLTRVSGTPHNPDGIPELSHASHLPGSPSGQRQLTRSDATRFNFHLAGQRQLTRNSGARFDLQKVDNAVGRVELLQEIDAILARSHNSPHSSVPKSLKEYEIKPSSGAYDTYENQFEDGEFVYEEVTHDPIYLDVIHSGIRKVPQRDLDQSYSQTQEAGRILTALTPEHRTRQTAGADFQQTVDVDFMVREFRTTWLKHIPQDKQTLDVSHSIHDVSKTIKRMVVSSKKHAETEKLIAKPLASWKAFDSTLGKGLQEAVSAYAKDQTGKAVVSQLEKSLKNWHSPQIQQLAQSTTGNLLKDLDPEDITRMHTMVFSGRQDKPIAAGEPKSQLQQFLVDKLGQVPNEKDEEFKFILEGLSTQHYASLMTKSNVEIATLTPEEIAAVVKIEAEDIMHLKVQFAIVNPSEKAAGRLLNNKLDSLSRAVAGDLEIMKAALQNKVHEIVQHTNYKVETQLFKRNFGIELSSAELAGKMKDLGKAWNPDLRAFERDFKAQLLPEEYDQLSKAAAASKELYAQVLASIKETRKIDRFRYLEDRAFPEGHRDPTAVLQFVQDLEQKGIIDKKLAESLFESGKSTGQATPDPSAQEAVSALSKLHKTMQIDLFDKLEIRSIPQLPLSDAISSIIKNLDELKKAQLITPEERDYFFPLKLTSAPIAAIEDYAANIARLRDFSALFRNRLEDHLNSQFAQIPRDAPKFRSSFLTKYTEIQTSDQKEEIDALLIKKEYANIIERLRPESIEKNLQERLPHEFVGEELWDDYFSREYSMYKIYPVDQLAAKVAENPSRYKPRKFSDSRKDLQNLKNLALSKLSAPESAGHPAGNAASSGKGVLKTQKTDFPDERHFALVNDPLKPMKTNGAQQTPPLADARFKDTAFRYLDKSLMDEWNASVDMIASQKELYQQNLIKRDLYDAQIQNAMESLGPYSQIVGKIFREINSKFSVGFSESSTTLYKLTPKADDPRVTGAFIGHRQ</sequence>
<name>A0A0L6VNF3_9BASI</name>
<dbReference type="Proteomes" id="UP000037035">
    <property type="component" value="Unassembled WGS sequence"/>
</dbReference>